<name>M5F0B2_9HYPH</name>
<proteinExistence type="predicted"/>
<sequence>MNIGARALLCRYRRAERAAGHSIHAPPLTVSAMAVMKLASGVARKPTTPATSSGVSIRAPHPPCADIYPARYTLGSKSRVIFRYTDVKTVN</sequence>
<accession>M5F0B2</accession>
<protein>
    <submittedName>
        <fullName evidence="1">Uncharacterized protein</fullName>
    </submittedName>
</protein>
<keyword evidence="2" id="KW-1185">Reference proteome</keyword>
<dbReference type="Proteomes" id="UP000012062">
    <property type="component" value="Unassembled WGS sequence"/>
</dbReference>
<evidence type="ECO:0000313" key="1">
    <source>
        <dbReference type="EMBL" id="CCV09630.1"/>
    </source>
</evidence>
<evidence type="ECO:0000313" key="2">
    <source>
        <dbReference type="Proteomes" id="UP000012062"/>
    </source>
</evidence>
<comment type="caution">
    <text evidence="1">The sequence shown here is derived from an EMBL/GenBank/DDBJ whole genome shotgun (WGS) entry which is preliminary data.</text>
</comment>
<gene>
    <name evidence="1" type="ORF">MESS2_p90039</name>
</gene>
<reference evidence="1 2" key="1">
    <citation type="submission" date="2013-02" db="EMBL/GenBank/DDBJ databases">
        <authorList>
            <person name="Genoscope - CEA"/>
        </authorList>
    </citation>
    <scope>NUCLEOTIDE SEQUENCE [LARGE SCALE GENOMIC DNA]</scope>
    <source>
        <strain evidence="1 2">STM 2683</strain>
    </source>
</reference>
<dbReference type="EMBL" id="CAUM01000191">
    <property type="protein sequence ID" value="CCV09630.1"/>
    <property type="molecule type" value="Genomic_DNA"/>
</dbReference>
<dbReference type="AlphaFoldDB" id="M5F0B2"/>
<organism evidence="1 2">
    <name type="scientific">Mesorhizobium metallidurans STM 2683</name>
    <dbReference type="NCBI Taxonomy" id="1297569"/>
    <lineage>
        <taxon>Bacteria</taxon>
        <taxon>Pseudomonadati</taxon>
        <taxon>Pseudomonadota</taxon>
        <taxon>Alphaproteobacteria</taxon>
        <taxon>Hyphomicrobiales</taxon>
        <taxon>Phyllobacteriaceae</taxon>
        <taxon>Mesorhizobium</taxon>
    </lineage>
</organism>